<proteinExistence type="predicted"/>
<feature type="compositionally biased region" description="Basic and acidic residues" evidence="1">
    <location>
        <begin position="16"/>
        <end position="30"/>
    </location>
</feature>
<dbReference type="GO" id="GO:0003677">
    <property type="term" value="F:DNA binding"/>
    <property type="evidence" value="ECO:0007669"/>
    <property type="project" value="InterPro"/>
</dbReference>
<dbReference type="GO" id="GO:0003678">
    <property type="term" value="F:DNA helicase activity"/>
    <property type="evidence" value="ECO:0007669"/>
    <property type="project" value="InterPro"/>
</dbReference>
<feature type="region of interest" description="Disordered" evidence="1">
    <location>
        <begin position="1"/>
        <end position="125"/>
    </location>
</feature>
<keyword evidence="4" id="KW-1185">Reference proteome</keyword>
<gene>
    <name evidence="3" type="ORF">HaLaN_29184</name>
</gene>
<dbReference type="GO" id="GO:0005524">
    <property type="term" value="F:ATP binding"/>
    <property type="evidence" value="ECO:0007669"/>
    <property type="project" value="UniProtKB-KW"/>
</dbReference>
<name>A0A6A0ABV5_HAELA</name>
<dbReference type="EMBL" id="BLLF01004846">
    <property type="protein sequence ID" value="GFH30349.1"/>
    <property type="molecule type" value="Genomic_DNA"/>
</dbReference>
<dbReference type="GO" id="GO:1990918">
    <property type="term" value="P:double-strand break repair involved in meiotic recombination"/>
    <property type="evidence" value="ECO:0007669"/>
    <property type="project" value="TreeGrafter"/>
</dbReference>
<dbReference type="GO" id="GO:0005634">
    <property type="term" value="C:nucleus"/>
    <property type="evidence" value="ECO:0007669"/>
    <property type="project" value="TreeGrafter"/>
</dbReference>
<dbReference type="PANTHER" id="PTHR11472:SF47">
    <property type="entry name" value="FANCONI ANEMIA GROUP J PROTEIN"/>
    <property type="match status" value="1"/>
</dbReference>
<dbReference type="Pfam" id="PF06733">
    <property type="entry name" value="DEAD_2"/>
    <property type="match status" value="1"/>
</dbReference>
<keyword evidence="3" id="KW-0067">ATP-binding</keyword>
<dbReference type="Proteomes" id="UP000485058">
    <property type="component" value="Unassembled WGS sequence"/>
</dbReference>
<reference evidence="3 4" key="1">
    <citation type="submission" date="2020-02" db="EMBL/GenBank/DDBJ databases">
        <title>Draft genome sequence of Haematococcus lacustris strain NIES-144.</title>
        <authorList>
            <person name="Morimoto D."/>
            <person name="Nakagawa S."/>
            <person name="Yoshida T."/>
            <person name="Sawayama S."/>
        </authorList>
    </citation>
    <scope>NUCLEOTIDE SEQUENCE [LARGE SCALE GENOMIC DNA]</scope>
    <source>
        <strain evidence="3 4">NIES-144</strain>
    </source>
</reference>
<dbReference type="Gene3D" id="3.40.50.300">
    <property type="entry name" value="P-loop containing nucleotide triphosphate hydrolases"/>
    <property type="match status" value="1"/>
</dbReference>
<organism evidence="3 4">
    <name type="scientific">Haematococcus lacustris</name>
    <name type="common">Green alga</name>
    <name type="synonym">Haematococcus pluvialis</name>
    <dbReference type="NCBI Taxonomy" id="44745"/>
    <lineage>
        <taxon>Eukaryota</taxon>
        <taxon>Viridiplantae</taxon>
        <taxon>Chlorophyta</taxon>
        <taxon>core chlorophytes</taxon>
        <taxon>Chlorophyceae</taxon>
        <taxon>CS clade</taxon>
        <taxon>Chlamydomonadales</taxon>
        <taxon>Haematococcaceae</taxon>
        <taxon>Haematococcus</taxon>
    </lineage>
</organism>
<dbReference type="AlphaFoldDB" id="A0A6A0ABV5"/>
<keyword evidence="3" id="KW-0347">Helicase</keyword>
<evidence type="ECO:0000256" key="1">
    <source>
        <dbReference type="SAM" id="MobiDB-lite"/>
    </source>
</evidence>
<feature type="non-terminal residue" evidence="3">
    <location>
        <position position="186"/>
    </location>
</feature>
<keyword evidence="3" id="KW-0378">Hydrolase</keyword>
<dbReference type="InterPro" id="IPR045028">
    <property type="entry name" value="DinG/Rad3-like"/>
</dbReference>
<dbReference type="InterPro" id="IPR010614">
    <property type="entry name" value="RAD3-like_helicase_DEAD"/>
</dbReference>
<evidence type="ECO:0000313" key="3">
    <source>
        <dbReference type="EMBL" id="GFH30349.1"/>
    </source>
</evidence>
<accession>A0A6A0ABV5</accession>
<feature type="compositionally biased region" description="Low complexity" evidence="1">
    <location>
        <begin position="95"/>
        <end position="114"/>
    </location>
</feature>
<evidence type="ECO:0000313" key="4">
    <source>
        <dbReference type="Proteomes" id="UP000485058"/>
    </source>
</evidence>
<protein>
    <submittedName>
        <fullName evidence="3">Helicase ATP-binding domain-containing protein</fullName>
    </submittedName>
</protein>
<feature type="non-terminal residue" evidence="3">
    <location>
        <position position="1"/>
    </location>
</feature>
<comment type="caution">
    <text evidence="3">The sequence shown here is derived from an EMBL/GenBank/DDBJ whole genome shotgun (WGS) entry which is preliminary data.</text>
</comment>
<feature type="domain" description="RAD3-like helicase DEAD" evidence="2">
    <location>
        <begin position="131"/>
        <end position="184"/>
    </location>
</feature>
<dbReference type="PANTHER" id="PTHR11472">
    <property type="entry name" value="DNA REPAIR DEAD HELICASE RAD3/XP-D SUBFAMILY MEMBER"/>
    <property type="match status" value="1"/>
</dbReference>
<dbReference type="InterPro" id="IPR027417">
    <property type="entry name" value="P-loop_NTPase"/>
</dbReference>
<keyword evidence="3" id="KW-0547">Nucleotide-binding</keyword>
<sequence length="186" mass="18615">MLLAASVAAKGGAKGPAEEGGAKGPAEEGGAKGTAEGGEEVLGPCKAEVKAATNNKVKTEGGEEVLGQGKAANPSKAKGCCQGDGGEAMECEADAAPSPGSTSPGSTASSSAGSPGRGSGSAKPTVPRIFFATRTHSQIAQVVKELKRSEYKPRMAILAAKQHYCINKAVIKTGRIDEACEELMQG</sequence>
<evidence type="ECO:0000259" key="2">
    <source>
        <dbReference type="Pfam" id="PF06733"/>
    </source>
</evidence>
<dbReference type="GO" id="GO:0006289">
    <property type="term" value="P:nucleotide-excision repair"/>
    <property type="evidence" value="ECO:0007669"/>
    <property type="project" value="TreeGrafter"/>
</dbReference>